<accession>A0A4R4E3A0</accession>
<dbReference type="RefSeq" id="WP_131851302.1">
    <property type="nucleotide sequence ID" value="NZ_SKFH01000007.1"/>
</dbReference>
<evidence type="ECO:0000313" key="1">
    <source>
        <dbReference type="EMBL" id="TCZ73283.1"/>
    </source>
</evidence>
<keyword evidence="2" id="KW-1185">Reference proteome</keyword>
<proteinExistence type="predicted"/>
<dbReference type="EMBL" id="SKFH01000007">
    <property type="protein sequence ID" value="TCZ73283.1"/>
    <property type="molecule type" value="Genomic_DNA"/>
</dbReference>
<dbReference type="AlphaFoldDB" id="A0A4R4E3A0"/>
<reference evidence="1 2" key="1">
    <citation type="submission" date="2019-03" db="EMBL/GenBank/DDBJ databases">
        <authorList>
            <person name="Kim M.K.M."/>
        </authorList>
    </citation>
    <scope>NUCLEOTIDE SEQUENCE [LARGE SCALE GENOMIC DNA]</scope>
    <source>
        <strain evidence="1 2">17J68-15</strain>
    </source>
</reference>
<name>A0A4R4E3A0_9BACT</name>
<gene>
    <name evidence="1" type="ORF">E0486_06310</name>
</gene>
<comment type="caution">
    <text evidence="1">The sequence shown here is derived from an EMBL/GenBank/DDBJ whole genome shotgun (WGS) entry which is preliminary data.</text>
</comment>
<sequence length="179" mass="20148">MYLDKIKQVPAPTLQSIGQFVANFCQAHSWYKHFGRNEPSPVIFFLDPNASRPVVIGPIPHKGGAPALSFGPPVAGRKASLWRYYSDRYTKNHLTNENGELQNPNDYLGLNVLAEDGSLFPVPGDVAALGTIGLTAYIHESFSRGREKEQVCHQQEKERLRNHLIDVWNHLRPDAPMEF</sequence>
<protein>
    <submittedName>
        <fullName evidence="1">Uncharacterized protein</fullName>
    </submittedName>
</protein>
<dbReference type="Proteomes" id="UP000295164">
    <property type="component" value="Unassembled WGS sequence"/>
</dbReference>
<organism evidence="1 2">
    <name type="scientific">Flaviaesturariibacter aridisoli</name>
    <dbReference type="NCBI Taxonomy" id="2545761"/>
    <lineage>
        <taxon>Bacteria</taxon>
        <taxon>Pseudomonadati</taxon>
        <taxon>Bacteroidota</taxon>
        <taxon>Chitinophagia</taxon>
        <taxon>Chitinophagales</taxon>
        <taxon>Chitinophagaceae</taxon>
        <taxon>Flaviaestuariibacter</taxon>
    </lineage>
</organism>
<evidence type="ECO:0000313" key="2">
    <source>
        <dbReference type="Proteomes" id="UP000295164"/>
    </source>
</evidence>